<evidence type="ECO:0000313" key="2">
    <source>
        <dbReference type="EMBL" id="SCU94916.1"/>
    </source>
</evidence>
<dbReference type="EMBL" id="FMSH01000480">
    <property type="protein sequence ID" value="SCU94916.1"/>
    <property type="molecule type" value="Genomic_DNA"/>
</dbReference>
<reference evidence="2" key="1">
    <citation type="submission" date="2016-09" db="EMBL/GenBank/DDBJ databases">
        <authorList>
            <person name="Capua I."/>
            <person name="De Benedictis P."/>
            <person name="Joannis T."/>
            <person name="Lombin L.H."/>
            <person name="Cattoli G."/>
        </authorList>
    </citation>
    <scope>NUCLEOTIDE SEQUENCE</scope>
    <source>
        <strain evidence="2">B9</strain>
    </source>
</reference>
<name>A0A1K0IPT6_CUPNE</name>
<dbReference type="AlphaFoldDB" id="A0A1K0IPT6"/>
<organism evidence="2">
    <name type="scientific">Cupriavidus necator</name>
    <name type="common">Alcaligenes eutrophus</name>
    <name type="synonym">Ralstonia eutropha</name>
    <dbReference type="NCBI Taxonomy" id="106590"/>
    <lineage>
        <taxon>Bacteria</taxon>
        <taxon>Pseudomonadati</taxon>
        <taxon>Pseudomonadota</taxon>
        <taxon>Betaproteobacteria</taxon>
        <taxon>Burkholderiales</taxon>
        <taxon>Burkholderiaceae</taxon>
        <taxon>Cupriavidus</taxon>
    </lineage>
</organism>
<proteinExistence type="predicted"/>
<sequence length="77" mass="8772">MPHFRMMTVHIVREKWYPRRLIAVASDAPAHAPSRRRKPPRPPGPAPYASMRAGQDGGPNHPRPYPIQNRVSGENRQ</sequence>
<accession>A0A1K0IPT6</accession>
<feature type="region of interest" description="Disordered" evidence="1">
    <location>
        <begin position="25"/>
        <end position="77"/>
    </location>
</feature>
<gene>
    <name evidence="2" type="ORF">CNECB9_5300025</name>
</gene>
<evidence type="ECO:0000256" key="1">
    <source>
        <dbReference type="SAM" id="MobiDB-lite"/>
    </source>
</evidence>
<protein>
    <submittedName>
        <fullName evidence="2">Uncharacterized protein</fullName>
    </submittedName>
</protein>